<keyword evidence="7 11" id="KW-1133">Transmembrane helix</keyword>
<protein>
    <recommendedName>
        <fullName evidence="2">Type II secretion system protein H</fullName>
    </recommendedName>
    <alternativeName>
        <fullName evidence="10">General secretion pathway protein H</fullName>
    </alternativeName>
</protein>
<evidence type="ECO:0000256" key="3">
    <source>
        <dbReference type="ARBA" id="ARBA00022475"/>
    </source>
</evidence>
<comment type="similarity">
    <text evidence="9">Belongs to the GSP H family.</text>
</comment>
<dbReference type="InterPro" id="IPR012902">
    <property type="entry name" value="N_methyl_site"/>
</dbReference>
<evidence type="ECO:0000256" key="7">
    <source>
        <dbReference type="ARBA" id="ARBA00022989"/>
    </source>
</evidence>
<dbReference type="Gene3D" id="3.55.40.10">
    <property type="entry name" value="minor pseudopilin epsh domain"/>
    <property type="match status" value="1"/>
</dbReference>
<keyword evidence="3" id="KW-1003">Cell membrane</keyword>
<comment type="caution">
    <text evidence="13">The sequence shown here is derived from an EMBL/GenBank/DDBJ whole genome shotgun (WGS) entry which is preliminary data.</text>
</comment>
<evidence type="ECO:0000256" key="5">
    <source>
        <dbReference type="ARBA" id="ARBA00022519"/>
    </source>
</evidence>
<dbReference type="NCBIfam" id="TIGR02532">
    <property type="entry name" value="IV_pilin_GFxxxE"/>
    <property type="match status" value="1"/>
</dbReference>
<dbReference type="Proteomes" id="UP000306317">
    <property type="component" value="Unassembled WGS sequence"/>
</dbReference>
<keyword evidence="6 11" id="KW-0812">Transmembrane</keyword>
<dbReference type="PROSITE" id="PS00409">
    <property type="entry name" value="PROKAR_NTER_METHYL"/>
    <property type="match status" value="1"/>
</dbReference>
<sequence length="196" mass="20049">MSAVTATPNRERGFSLLELMITITVMAILLAIAVPSFRDVIHRNQVSSASNAMLASLNYARSEAITRGQLVSMCPGEATAGCTSGGTAYDQGWLVYTYPAGAASANKAYAAGTSILLRSVDPQTNVSIQAKSGTIVTFGQQGQLKPSTPLVFAACYRSGSSGTGTITAKVPGAQLDVNGSGSVTTKSLTSGSCTPS</sequence>
<evidence type="ECO:0000256" key="9">
    <source>
        <dbReference type="ARBA" id="ARBA00025772"/>
    </source>
</evidence>
<evidence type="ECO:0000256" key="2">
    <source>
        <dbReference type="ARBA" id="ARBA00021549"/>
    </source>
</evidence>
<evidence type="ECO:0000256" key="4">
    <source>
        <dbReference type="ARBA" id="ARBA00022481"/>
    </source>
</evidence>
<comment type="subcellular location">
    <subcellularLocation>
        <location evidence="1">Cell inner membrane</location>
        <topology evidence="1">Single-pass membrane protein</topology>
    </subcellularLocation>
</comment>
<evidence type="ECO:0000256" key="10">
    <source>
        <dbReference type="ARBA" id="ARBA00030775"/>
    </source>
</evidence>
<proteinExistence type="inferred from homology"/>
<name>A0A4V3USF3_9GAMM</name>
<feature type="transmembrane region" description="Helical" evidence="11">
    <location>
        <begin position="14"/>
        <end position="34"/>
    </location>
</feature>
<dbReference type="InterPro" id="IPR045584">
    <property type="entry name" value="Pilin-like"/>
</dbReference>
<dbReference type="Pfam" id="PF12019">
    <property type="entry name" value="GspH"/>
    <property type="match status" value="1"/>
</dbReference>
<reference evidence="13 14" key="1">
    <citation type="submission" date="2017-02" db="EMBL/GenBank/DDBJ databases">
        <title>Whole genome sequencing of Rhodanobacter lindaniclasticus DSM 17932.</title>
        <authorList>
            <person name="Kumar S."/>
            <person name="Patil P."/>
            <person name="Patil P.B."/>
        </authorList>
    </citation>
    <scope>NUCLEOTIDE SEQUENCE [LARGE SCALE GENOMIC DNA]</scope>
    <source>
        <strain evidence="13 14">DSM 17932</strain>
    </source>
</reference>
<evidence type="ECO:0000313" key="14">
    <source>
        <dbReference type="Proteomes" id="UP000306317"/>
    </source>
</evidence>
<keyword evidence="8 11" id="KW-0472">Membrane</keyword>
<gene>
    <name evidence="13" type="ORF">B1991_13150</name>
</gene>
<keyword evidence="14" id="KW-1185">Reference proteome</keyword>
<evidence type="ECO:0000256" key="6">
    <source>
        <dbReference type="ARBA" id="ARBA00022692"/>
    </source>
</evidence>
<evidence type="ECO:0000256" key="8">
    <source>
        <dbReference type="ARBA" id="ARBA00023136"/>
    </source>
</evidence>
<keyword evidence="4" id="KW-0488">Methylation</keyword>
<dbReference type="RefSeq" id="WP_168709645.1">
    <property type="nucleotide sequence ID" value="NZ_MWIO01000035.1"/>
</dbReference>
<dbReference type="GO" id="GO:0015627">
    <property type="term" value="C:type II protein secretion system complex"/>
    <property type="evidence" value="ECO:0007669"/>
    <property type="project" value="InterPro"/>
</dbReference>
<evidence type="ECO:0000259" key="12">
    <source>
        <dbReference type="Pfam" id="PF12019"/>
    </source>
</evidence>
<organism evidence="13 14">
    <name type="scientific">Rhodanobacter lindaniclasticus</name>
    <dbReference type="NCBI Taxonomy" id="75310"/>
    <lineage>
        <taxon>Bacteria</taxon>
        <taxon>Pseudomonadati</taxon>
        <taxon>Pseudomonadota</taxon>
        <taxon>Gammaproteobacteria</taxon>
        <taxon>Lysobacterales</taxon>
        <taxon>Rhodanobacteraceae</taxon>
        <taxon>Rhodanobacter</taxon>
    </lineage>
</organism>
<dbReference type="InterPro" id="IPR022346">
    <property type="entry name" value="T2SS_GspH"/>
</dbReference>
<dbReference type="EMBL" id="MWIO01000035">
    <property type="protein sequence ID" value="THD06451.1"/>
    <property type="molecule type" value="Genomic_DNA"/>
</dbReference>
<keyword evidence="5" id="KW-0997">Cell inner membrane</keyword>
<dbReference type="GO" id="GO:0005886">
    <property type="term" value="C:plasma membrane"/>
    <property type="evidence" value="ECO:0007669"/>
    <property type="project" value="UniProtKB-SubCell"/>
</dbReference>
<dbReference type="Pfam" id="PF07963">
    <property type="entry name" value="N_methyl"/>
    <property type="match status" value="1"/>
</dbReference>
<accession>A0A4V3USF3</accession>
<dbReference type="AlphaFoldDB" id="A0A4V3USF3"/>
<dbReference type="GO" id="GO:0015628">
    <property type="term" value="P:protein secretion by the type II secretion system"/>
    <property type="evidence" value="ECO:0007669"/>
    <property type="project" value="InterPro"/>
</dbReference>
<evidence type="ECO:0000256" key="1">
    <source>
        <dbReference type="ARBA" id="ARBA00004377"/>
    </source>
</evidence>
<feature type="domain" description="General secretion pathway GspH" evidence="12">
    <location>
        <begin position="49"/>
        <end position="161"/>
    </location>
</feature>
<evidence type="ECO:0000256" key="11">
    <source>
        <dbReference type="SAM" id="Phobius"/>
    </source>
</evidence>
<dbReference type="SUPFAM" id="SSF54523">
    <property type="entry name" value="Pili subunits"/>
    <property type="match status" value="1"/>
</dbReference>
<evidence type="ECO:0000313" key="13">
    <source>
        <dbReference type="EMBL" id="THD06451.1"/>
    </source>
</evidence>